<organism evidence="1 2">
    <name type="scientific">Dethiosulfatarculus sandiegensis</name>
    <dbReference type="NCBI Taxonomy" id="1429043"/>
    <lineage>
        <taxon>Bacteria</taxon>
        <taxon>Pseudomonadati</taxon>
        <taxon>Thermodesulfobacteriota</taxon>
        <taxon>Desulfarculia</taxon>
        <taxon>Desulfarculales</taxon>
        <taxon>Desulfarculaceae</taxon>
        <taxon>Dethiosulfatarculus</taxon>
    </lineage>
</organism>
<evidence type="ECO:0000313" key="2">
    <source>
        <dbReference type="Proteomes" id="UP000032233"/>
    </source>
</evidence>
<evidence type="ECO:0000313" key="1">
    <source>
        <dbReference type="EMBL" id="KIX15190.1"/>
    </source>
</evidence>
<dbReference type="Proteomes" id="UP000032233">
    <property type="component" value="Unassembled WGS sequence"/>
</dbReference>
<gene>
    <name evidence="1" type="ORF">X474_04615</name>
</gene>
<comment type="caution">
    <text evidence="1">The sequence shown here is derived from an EMBL/GenBank/DDBJ whole genome shotgun (WGS) entry which is preliminary data.</text>
</comment>
<protein>
    <submittedName>
        <fullName evidence="1">Uncharacterized protein</fullName>
    </submittedName>
</protein>
<name>A0A0D2K0C1_9BACT</name>
<proteinExistence type="predicted"/>
<reference evidence="1 2" key="1">
    <citation type="submission" date="2013-11" db="EMBL/GenBank/DDBJ databases">
        <title>Metagenomic analysis of a methanogenic consortium involved in long chain n-alkane degradation.</title>
        <authorList>
            <person name="Davidova I.A."/>
            <person name="Callaghan A.V."/>
            <person name="Wawrik B."/>
            <person name="Pruitt S."/>
            <person name="Marks C."/>
            <person name="Duncan K.E."/>
            <person name="Suflita J.M."/>
        </authorList>
    </citation>
    <scope>NUCLEOTIDE SEQUENCE [LARGE SCALE GENOMIC DNA]</scope>
    <source>
        <strain evidence="1 2">SPR</strain>
    </source>
</reference>
<dbReference type="AlphaFoldDB" id="A0A0D2K0C1"/>
<dbReference type="EMBL" id="AZAC01000004">
    <property type="protein sequence ID" value="KIX15190.1"/>
    <property type="molecule type" value="Genomic_DNA"/>
</dbReference>
<accession>A0A0D2K0C1</accession>
<dbReference type="InParanoid" id="A0A0D2K0C1"/>
<keyword evidence="2" id="KW-1185">Reference proteome</keyword>
<sequence>MGGADKSGINPAHLITRVVELLSILPGFTQKWGDMHQIKRPHRFSGEALTCL</sequence>